<sequence length="276" mass="30296">MKIFAVGMFLNLLPDFNVAELRYTGTLHRIAIVFMVSAILFLNSNWRQQVAVALSILVGYHLAMNYIPTPGTGQVLLEPGRNLAAWIDQQYLPGTMWQGNWDPEGILSTFPSIATCISGMVVGRLLLKKESPSLIANRLMALGLAGIVGGYVWSLSFPINENLWSSSFVVLTSGFATLLLGAVYFVVDILNRKKGTRPGVIFGANAIAVYVLADLWALIFYLLPIGDKTINAHVVDWAIGIGLAPPFASFCYALAFVGLNFIPAYLLYKKKIFIKM</sequence>
<keyword evidence="2" id="KW-0012">Acyltransferase</keyword>
<evidence type="ECO:0000313" key="3">
    <source>
        <dbReference type="Proteomes" id="UP000245880"/>
    </source>
</evidence>
<feature type="transmembrane region" description="Helical" evidence="1">
    <location>
        <begin position="199"/>
        <end position="223"/>
    </location>
</feature>
<keyword evidence="2" id="KW-0808">Transferase</keyword>
<proteinExistence type="predicted"/>
<protein>
    <submittedName>
        <fullName evidence="2">Putative acyltransferase</fullName>
    </submittedName>
</protein>
<dbReference type="PANTHER" id="PTHR31061">
    <property type="entry name" value="LD22376P"/>
    <property type="match status" value="1"/>
</dbReference>
<keyword evidence="1" id="KW-0812">Transmembrane</keyword>
<dbReference type="GO" id="GO:0016746">
    <property type="term" value="F:acyltransferase activity"/>
    <property type="evidence" value="ECO:0007669"/>
    <property type="project" value="UniProtKB-KW"/>
</dbReference>
<keyword evidence="1" id="KW-0472">Membrane</keyword>
<dbReference type="EMBL" id="QGDT01000006">
    <property type="protein sequence ID" value="PWJ57744.1"/>
    <property type="molecule type" value="Genomic_DNA"/>
</dbReference>
<feature type="transmembrane region" description="Helical" evidence="1">
    <location>
        <begin position="139"/>
        <end position="157"/>
    </location>
</feature>
<feature type="transmembrane region" description="Helical" evidence="1">
    <location>
        <begin position="163"/>
        <end position="187"/>
    </location>
</feature>
<feature type="transmembrane region" description="Helical" evidence="1">
    <location>
        <begin position="243"/>
        <end position="268"/>
    </location>
</feature>
<name>A0A316AL28_9BACT</name>
<dbReference type="AlphaFoldDB" id="A0A316AL28"/>
<evidence type="ECO:0000256" key="1">
    <source>
        <dbReference type="SAM" id="Phobius"/>
    </source>
</evidence>
<keyword evidence="1" id="KW-1133">Transmembrane helix</keyword>
<accession>A0A316AL28</accession>
<keyword evidence="3" id="KW-1185">Reference proteome</keyword>
<dbReference type="Proteomes" id="UP000245880">
    <property type="component" value="Unassembled WGS sequence"/>
</dbReference>
<organism evidence="2 3">
    <name type="scientific">Dyadobacter jejuensis</name>
    <dbReference type="NCBI Taxonomy" id="1082580"/>
    <lineage>
        <taxon>Bacteria</taxon>
        <taxon>Pseudomonadati</taxon>
        <taxon>Bacteroidota</taxon>
        <taxon>Cytophagia</taxon>
        <taxon>Cytophagales</taxon>
        <taxon>Spirosomataceae</taxon>
        <taxon>Dyadobacter</taxon>
    </lineage>
</organism>
<dbReference type="PANTHER" id="PTHR31061:SF24">
    <property type="entry name" value="LD22376P"/>
    <property type="match status" value="1"/>
</dbReference>
<feature type="transmembrane region" description="Helical" evidence="1">
    <location>
        <begin position="26"/>
        <end position="43"/>
    </location>
</feature>
<feature type="transmembrane region" description="Helical" evidence="1">
    <location>
        <begin position="106"/>
        <end position="127"/>
    </location>
</feature>
<comment type="caution">
    <text evidence="2">The sequence shown here is derived from an EMBL/GenBank/DDBJ whole genome shotgun (WGS) entry which is preliminary data.</text>
</comment>
<reference evidence="2 3" key="1">
    <citation type="submission" date="2018-03" db="EMBL/GenBank/DDBJ databases">
        <title>Genomic Encyclopedia of Archaeal and Bacterial Type Strains, Phase II (KMG-II): from individual species to whole genera.</title>
        <authorList>
            <person name="Goeker M."/>
        </authorList>
    </citation>
    <scope>NUCLEOTIDE SEQUENCE [LARGE SCALE GENOMIC DNA]</scope>
    <source>
        <strain evidence="2 3">DSM 100346</strain>
    </source>
</reference>
<feature type="transmembrane region" description="Helical" evidence="1">
    <location>
        <begin position="50"/>
        <end position="67"/>
    </location>
</feature>
<dbReference type="RefSeq" id="WP_310588722.1">
    <property type="nucleotide sequence ID" value="NZ_QGDT01000006.1"/>
</dbReference>
<evidence type="ECO:0000313" key="2">
    <source>
        <dbReference type="EMBL" id="PWJ57744.1"/>
    </source>
</evidence>
<gene>
    <name evidence="2" type="ORF">CLV98_106216</name>
</gene>